<accession>A0AAV7M6C6</accession>
<sequence length="222" mass="25084">MCGSTAHPLAGDSIEITLANQSHRFDKILSMMLDVKTTIETKIDALRIDMGLLSLGPTKEQAAKERAQAMAELEQKASMPSPSVSMARRLDDEAAYIAEALMDVVLGVAKRSPHKQQIKLSEVYGTRVTLRAELTTLETDLRELNRLLPNDRTLATTLANQRLAHKKTVEHLCRVDYRKFQAKKYEEEDKAGRLMAWLPRCLEHQLRSYATWQEISLIPKSP</sequence>
<dbReference type="EMBL" id="JANPWB010000014">
    <property type="protein sequence ID" value="KAJ1098669.1"/>
    <property type="molecule type" value="Genomic_DNA"/>
</dbReference>
<proteinExistence type="predicted"/>
<evidence type="ECO:0000313" key="1">
    <source>
        <dbReference type="EMBL" id="KAJ1098669.1"/>
    </source>
</evidence>
<protein>
    <submittedName>
        <fullName evidence="1">Uncharacterized protein</fullName>
    </submittedName>
</protein>
<dbReference type="Proteomes" id="UP001066276">
    <property type="component" value="Chromosome 10"/>
</dbReference>
<keyword evidence="2" id="KW-1185">Reference proteome</keyword>
<organism evidence="1 2">
    <name type="scientific">Pleurodeles waltl</name>
    <name type="common">Iberian ribbed newt</name>
    <dbReference type="NCBI Taxonomy" id="8319"/>
    <lineage>
        <taxon>Eukaryota</taxon>
        <taxon>Metazoa</taxon>
        <taxon>Chordata</taxon>
        <taxon>Craniata</taxon>
        <taxon>Vertebrata</taxon>
        <taxon>Euteleostomi</taxon>
        <taxon>Amphibia</taxon>
        <taxon>Batrachia</taxon>
        <taxon>Caudata</taxon>
        <taxon>Salamandroidea</taxon>
        <taxon>Salamandridae</taxon>
        <taxon>Pleurodelinae</taxon>
        <taxon>Pleurodeles</taxon>
    </lineage>
</organism>
<name>A0AAV7M6C6_PLEWA</name>
<evidence type="ECO:0000313" key="2">
    <source>
        <dbReference type="Proteomes" id="UP001066276"/>
    </source>
</evidence>
<reference evidence="1" key="1">
    <citation type="journal article" date="2022" name="bioRxiv">
        <title>Sequencing and chromosome-scale assembly of the giantPleurodeles waltlgenome.</title>
        <authorList>
            <person name="Brown T."/>
            <person name="Elewa A."/>
            <person name="Iarovenko S."/>
            <person name="Subramanian E."/>
            <person name="Araus A.J."/>
            <person name="Petzold A."/>
            <person name="Susuki M."/>
            <person name="Suzuki K.-i.T."/>
            <person name="Hayashi T."/>
            <person name="Toyoda A."/>
            <person name="Oliveira C."/>
            <person name="Osipova E."/>
            <person name="Leigh N.D."/>
            <person name="Simon A."/>
            <person name="Yun M.H."/>
        </authorList>
    </citation>
    <scope>NUCLEOTIDE SEQUENCE</scope>
    <source>
        <strain evidence="1">20211129_DDA</strain>
        <tissue evidence="1">Liver</tissue>
    </source>
</reference>
<comment type="caution">
    <text evidence="1">The sequence shown here is derived from an EMBL/GenBank/DDBJ whole genome shotgun (WGS) entry which is preliminary data.</text>
</comment>
<dbReference type="AlphaFoldDB" id="A0AAV7M6C6"/>
<gene>
    <name evidence="1" type="ORF">NDU88_003776</name>
</gene>